<proteinExistence type="predicted"/>
<dbReference type="AlphaFoldDB" id="A0A4Q6XC28"/>
<evidence type="ECO:0000313" key="1">
    <source>
        <dbReference type="EMBL" id="RZF54574.1"/>
    </source>
</evidence>
<accession>A0A4Q6XC28</accession>
<name>A0A4Q6XC28_9GAMM</name>
<dbReference type="EMBL" id="SGIM01000003">
    <property type="protein sequence ID" value="RZF54574.1"/>
    <property type="molecule type" value="Genomic_DNA"/>
</dbReference>
<dbReference type="Proteomes" id="UP000292110">
    <property type="component" value="Unassembled WGS sequence"/>
</dbReference>
<comment type="caution">
    <text evidence="1">The sequence shown here is derived from an EMBL/GenBank/DDBJ whole genome shotgun (WGS) entry which is preliminary data.</text>
</comment>
<organism evidence="1 2">
    <name type="scientific">Acinetobacter halotolerans</name>
    <dbReference type="NCBI Taxonomy" id="1752076"/>
    <lineage>
        <taxon>Bacteria</taxon>
        <taxon>Pseudomonadati</taxon>
        <taxon>Pseudomonadota</taxon>
        <taxon>Gammaproteobacteria</taxon>
        <taxon>Moraxellales</taxon>
        <taxon>Moraxellaceae</taxon>
        <taxon>Acinetobacter</taxon>
    </lineage>
</organism>
<evidence type="ECO:0008006" key="3">
    <source>
        <dbReference type="Google" id="ProtNLM"/>
    </source>
</evidence>
<protein>
    <recommendedName>
        <fullName evidence="3">N-acetyltransferase domain-containing protein</fullName>
    </recommendedName>
</protein>
<dbReference type="RefSeq" id="WP_130161453.1">
    <property type="nucleotide sequence ID" value="NZ_SGIM01000003.1"/>
</dbReference>
<sequence length="390" mass="44885">MNINPSLQQPEKSHLITREATLDDDQALRALIAVPMTTKGVQISFQREPSYFKASDILYKHKLHVVIEDSASQKKVACYSNGHRPCYVNREIQNFRYASDLRVDHRYRGKSLVKVLGVHVKDNMHAPNFSQMIIFDDNHAARAAIQTPKTGMPDYYDEGLIETLTLTDLGSPRKITTFLNDSNQYHTDMTQIQSCIAMPEHIQAMNHFIAEMSVHYNFIPAYNFEELAEGDCYFSGIKLSDFLLYFKGEKLVGMFGLWDQHSLKQTKILHYSPMIGVLRPIYNLYTKFSKSMPLPKRGEAVKYHVLHTLLCHPEALALHHQMLKDAYHRSKQLGVGAVSFTLSHKDPRFQLNQFYKGERLTGMHGFISFEEDPRPNFDQTLIPYLEVGRI</sequence>
<gene>
    <name evidence="1" type="ORF">EXE30_04950</name>
</gene>
<evidence type="ECO:0000313" key="2">
    <source>
        <dbReference type="Proteomes" id="UP000292110"/>
    </source>
</evidence>
<reference evidence="1 2" key="1">
    <citation type="submission" date="2019-02" db="EMBL/GenBank/DDBJ databases">
        <title>The draft genome of Acinetobacter halotolerans strain JCM 31009.</title>
        <authorList>
            <person name="Qin J."/>
            <person name="Feng Y."/>
            <person name="Nemec A."/>
            <person name="Zong Z."/>
        </authorList>
    </citation>
    <scope>NUCLEOTIDE SEQUENCE [LARGE SCALE GENOMIC DNA]</scope>
    <source>
        <strain evidence="1 2">JCM 31009</strain>
    </source>
</reference>
<keyword evidence="2" id="KW-1185">Reference proteome</keyword>